<accession>A0A8H4T5X1</accession>
<dbReference type="Gene3D" id="2.60.120.10">
    <property type="entry name" value="Jelly Rolls"/>
    <property type="match status" value="1"/>
</dbReference>
<dbReference type="AlphaFoldDB" id="A0A8H4T5X1"/>
<proteinExistence type="predicted"/>
<evidence type="ECO:0000313" key="2">
    <source>
        <dbReference type="Proteomes" id="UP000604273"/>
    </source>
</evidence>
<reference evidence="1" key="2">
    <citation type="submission" date="2020-05" db="EMBL/GenBank/DDBJ databases">
        <authorList>
            <person name="Kim H.-S."/>
            <person name="Proctor R.H."/>
            <person name="Brown D.W."/>
        </authorList>
    </citation>
    <scope>NUCLEOTIDE SEQUENCE</scope>
    <source>
        <strain evidence="1">NRRL 45417</strain>
    </source>
</reference>
<dbReference type="InterPro" id="IPR011051">
    <property type="entry name" value="RmlC_Cupin_sf"/>
</dbReference>
<dbReference type="Proteomes" id="UP000604273">
    <property type="component" value="Unassembled WGS sequence"/>
</dbReference>
<sequence>MIANTSKQEELKEHGDQAAVRFRIDVPAFPPFLVVPGIFDFEMRRVSLSPASTRRLVPTSTYLRFRRLLFQHSSSPKIGILSLHRHASCVYATVLKGRRHYLEHSWWATEGGYAFEPPEDIHTLKVPGG</sequence>
<keyword evidence="2" id="KW-1185">Reference proteome</keyword>
<organism evidence="1 2">
    <name type="scientific">Fusarium gaditjirri</name>
    <dbReference type="NCBI Taxonomy" id="282569"/>
    <lineage>
        <taxon>Eukaryota</taxon>
        <taxon>Fungi</taxon>
        <taxon>Dikarya</taxon>
        <taxon>Ascomycota</taxon>
        <taxon>Pezizomycotina</taxon>
        <taxon>Sordariomycetes</taxon>
        <taxon>Hypocreomycetidae</taxon>
        <taxon>Hypocreales</taxon>
        <taxon>Nectriaceae</taxon>
        <taxon>Fusarium</taxon>
        <taxon>Fusarium nisikadoi species complex</taxon>
    </lineage>
</organism>
<dbReference type="InterPro" id="IPR014710">
    <property type="entry name" value="RmlC-like_jellyroll"/>
</dbReference>
<evidence type="ECO:0000313" key="1">
    <source>
        <dbReference type="EMBL" id="KAF4951818.1"/>
    </source>
</evidence>
<dbReference type="OrthoDB" id="3426336at2759"/>
<dbReference type="EMBL" id="JABFAI010000166">
    <property type="protein sequence ID" value="KAF4951818.1"/>
    <property type="molecule type" value="Genomic_DNA"/>
</dbReference>
<gene>
    <name evidence="1" type="ORF">FGADI_7188</name>
</gene>
<protein>
    <recommendedName>
        <fullName evidence="3">ChrR-like cupin domain-containing protein</fullName>
    </recommendedName>
</protein>
<evidence type="ECO:0008006" key="3">
    <source>
        <dbReference type="Google" id="ProtNLM"/>
    </source>
</evidence>
<comment type="caution">
    <text evidence="1">The sequence shown here is derived from an EMBL/GenBank/DDBJ whole genome shotgun (WGS) entry which is preliminary data.</text>
</comment>
<dbReference type="SUPFAM" id="SSF51182">
    <property type="entry name" value="RmlC-like cupins"/>
    <property type="match status" value="1"/>
</dbReference>
<reference evidence="1" key="1">
    <citation type="journal article" date="2020" name="BMC Genomics">
        <title>Correction to: Identification and distribution of gene clusters required for synthesis of sphingolipid metabolism inhibitors in diverse species of the filamentous fungus Fusarium.</title>
        <authorList>
            <person name="Kim H.S."/>
            <person name="Lohmar J.M."/>
            <person name="Busman M."/>
            <person name="Brown D.W."/>
            <person name="Naumann T.A."/>
            <person name="Divon H.H."/>
            <person name="Lysoe E."/>
            <person name="Uhlig S."/>
            <person name="Proctor R.H."/>
        </authorList>
    </citation>
    <scope>NUCLEOTIDE SEQUENCE</scope>
    <source>
        <strain evidence="1">NRRL 45417</strain>
    </source>
</reference>
<name>A0A8H4T5X1_9HYPO</name>